<dbReference type="GO" id="GO:0005764">
    <property type="term" value="C:lysosome"/>
    <property type="evidence" value="ECO:0007669"/>
    <property type="project" value="UniProtKB-SubCell"/>
</dbReference>
<comment type="similarity">
    <text evidence="3">Belongs to the LAMTOR5 family.</text>
</comment>
<evidence type="ECO:0000256" key="3">
    <source>
        <dbReference type="ARBA" id="ARBA00007795"/>
    </source>
</evidence>
<comment type="subcellular location">
    <subcellularLocation>
        <location evidence="2">Cytoplasm</location>
    </subcellularLocation>
    <subcellularLocation>
        <location evidence="1">Lysosome</location>
    </subcellularLocation>
</comment>
<evidence type="ECO:0000313" key="8">
    <source>
        <dbReference type="Proteomes" id="UP000355283"/>
    </source>
</evidence>
<evidence type="ECO:0000256" key="5">
    <source>
        <dbReference type="ARBA" id="ARBA00023228"/>
    </source>
</evidence>
<dbReference type="Gene3D" id="3.30.450.30">
    <property type="entry name" value="Dynein light chain 2a, cytoplasmic"/>
    <property type="match status" value="1"/>
</dbReference>
<dbReference type="GO" id="GO:0071230">
    <property type="term" value="P:cellular response to amino acid stimulus"/>
    <property type="evidence" value="ECO:0007669"/>
    <property type="project" value="TreeGrafter"/>
</dbReference>
<evidence type="ECO:0000256" key="1">
    <source>
        <dbReference type="ARBA" id="ARBA00004371"/>
    </source>
</evidence>
<reference evidence="7 8" key="1">
    <citation type="submission" date="2019-01" db="EMBL/GenBank/DDBJ databases">
        <title>Nuclear Genome Assembly of the Microalgal Biofuel strain Nannochloropsis salina CCMP1776.</title>
        <authorList>
            <person name="Hovde B."/>
        </authorList>
    </citation>
    <scope>NUCLEOTIDE SEQUENCE [LARGE SCALE GENOMIC DNA]</scope>
    <source>
        <strain evidence="7 8">CCMP1776</strain>
    </source>
</reference>
<evidence type="ECO:0000256" key="2">
    <source>
        <dbReference type="ARBA" id="ARBA00004496"/>
    </source>
</evidence>
<keyword evidence="5" id="KW-0458">Lysosome</keyword>
<keyword evidence="4" id="KW-0963">Cytoplasm</keyword>
<evidence type="ECO:0000256" key="6">
    <source>
        <dbReference type="ARBA" id="ARBA00032692"/>
    </source>
</evidence>
<dbReference type="Pfam" id="PF16672">
    <property type="entry name" value="LAMTOR5"/>
    <property type="match status" value="1"/>
</dbReference>
<dbReference type="EMBL" id="SDOX01000005">
    <property type="protein sequence ID" value="TFJ87881.1"/>
    <property type="molecule type" value="Genomic_DNA"/>
</dbReference>
<comment type="caution">
    <text evidence="7">The sequence shown here is derived from an EMBL/GenBank/DDBJ whole genome shotgun (WGS) entry which is preliminary data.</text>
</comment>
<dbReference type="GO" id="GO:0071986">
    <property type="term" value="C:Ragulator complex"/>
    <property type="evidence" value="ECO:0007669"/>
    <property type="project" value="InterPro"/>
</dbReference>
<gene>
    <name evidence="7" type="ORF">NSK_001228</name>
</gene>
<name>A0A4D9D844_9STRA</name>
<dbReference type="OrthoDB" id="45086at2759"/>
<accession>A0A4D9D844</accession>
<protein>
    <recommendedName>
        <fullName evidence="6">Late endosomal/lysosomal adaptor and MAPK and MTOR activator 5</fullName>
    </recommendedName>
</protein>
<evidence type="ECO:0000313" key="7">
    <source>
        <dbReference type="EMBL" id="TFJ87881.1"/>
    </source>
</evidence>
<organism evidence="7 8">
    <name type="scientific">Nannochloropsis salina CCMP1776</name>
    <dbReference type="NCBI Taxonomy" id="1027361"/>
    <lineage>
        <taxon>Eukaryota</taxon>
        <taxon>Sar</taxon>
        <taxon>Stramenopiles</taxon>
        <taxon>Ochrophyta</taxon>
        <taxon>Eustigmatophyceae</taxon>
        <taxon>Eustigmatales</taxon>
        <taxon>Monodopsidaceae</taxon>
        <taxon>Microchloropsis</taxon>
        <taxon>Microchloropsis salina</taxon>
    </lineage>
</organism>
<dbReference type="PANTHER" id="PTHR13342:SF2">
    <property type="entry name" value="RAGULATOR COMPLEX PROTEIN LAMTOR5"/>
    <property type="match status" value="1"/>
</dbReference>
<dbReference type="PANTHER" id="PTHR13342">
    <property type="entry name" value="RAGULATOR COMPLEX PROTEIN LAMTOR5"/>
    <property type="match status" value="1"/>
</dbReference>
<proteinExistence type="inferred from homology"/>
<keyword evidence="8" id="KW-1185">Reference proteome</keyword>
<dbReference type="GO" id="GO:1904263">
    <property type="term" value="P:positive regulation of TORC1 signaling"/>
    <property type="evidence" value="ECO:0007669"/>
    <property type="project" value="TreeGrafter"/>
</dbReference>
<dbReference type="InterPro" id="IPR024135">
    <property type="entry name" value="LAMTOR5"/>
</dbReference>
<dbReference type="Proteomes" id="UP000355283">
    <property type="component" value="Unassembled WGS sequence"/>
</dbReference>
<dbReference type="GO" id="GO:0005085">
    <property type="term" value="F:guanyl-nucleotide exchange factor activity"/>
    <property type="evidence" value="ECO:0007669"/>
    <property type="project" value="TreeGrafter"/>
</dbReference>
<dbReference type="AlphaFoldDB" id="A0A4D9D844"/>
<sequence>MLYQPTGCDAPEDEGVQGTLCADARGLCVQAGGVADPNVAGFFTALMRRASTLGGPVVEEGSTGTEGLTVLIETDKRSIVVKEYDDLTLAVYHAC</sequence>
<evidence type="ECO:0000256" key="4">
    <source>
        <dbReference type="ARBA" id="ARBA00022490"/>
    </source>
</evidence>